<evidence type="ECO:0000313" key="2">
    <source>
        <dbReference type="EMBL" id="CBJ30751.1"/>
    </source>
</evidence>
<dbReference type="EMBL" id="FN649731">
    <property type="protein sequence ID" value="CBJ30751.1"/>
    <property type="molecule type" value="Genomic_DNA"/>
</dbReference>
<dbReference type="AlphaFoldDB" id="D7FRG0"/>
<protein>
    <submittedName>
        <fullName evidence="2">Uncharacterized protein</fullName>
    </submittedName>
</protein>
<dbReference type="EMBL" id="FN648392">
    <property type="protein sequence ID" value="CBJ30751.1"/>
    <property type="molecule type" value="Genomic_DNA"/>
</dbReference>
<evidence type="ECO:0000313" key="3">
    <source>
        <dbReference type="Proteomes" id="UP000002630"/>
    </source>
</evidence>
<feature type="region of interest" description="Disordered" evidence="1">
    <location>
        <begin position="1"/>
        <end position="26"/>
    </location>
</feature>
<organism evidence="2 3">
    <name type="scientific">Ectocarpus siliculosus</name>
    <name type="common">Brown alga</name>
    <name type="synonym">Conferva siliculosa</name>
    <dbReference type="NCBI Taxonomy" id="2880"/>
    <lineage>
        <taxon>Eukaryota</taxon>
        <taxon>Sar</taxon>
        <taxon>Stramenopiles</taxon>
        <taxon>Ochrophyta</taxon>
        <taxon>PX clade</taxon>
        <taxon>Phaeophyceae</taxon>
        <taxon>Ectocarpales</taxon>
        <taxon>Ectocarpaceae</taxon>
        <taxon>Ectocarpus</taxon>
    </lineage>
</organism>
<accession>D7FRG0</accession>
<dbReference type="InParanoid" id="D7FRG0"/>
<evidence type="ECO:0000256" key="1">
    <source>
        <dbReference type="SAM" id="MobiDB-lite"/>
    </source>
</evidence>
<reference evidence="2 3" key="1">
    <citation type="journal article" date="2010" name="Nature">
        <title>The Ectocarpus genome and the independent evolution of multicellularity in brown algae.</title>
        <authorList>
            <person name="Cock J.M."/>
            <person name="Sterck L."/>
            <person name="Rouze P."/>
            <person name="Scornet D."/>
            <person name="Allen A.E."/>
            <person name="Amoutzias G."/>
            <person name="Anthouard V."/>
            <person name="Artiguenave F."/>
            <person name="Aury J.M."/>
            <person name="Badger J.H."/>
            <person name="Beszteri B."/>
            <person name="Billiau K."/>
            <person name="Bonnet E."/>
            <person name="Bothwell J.H."/>
            <person name="Bowler C."/>
            <person name="Boyen C."/>
            <person name="Brownlee C."/>
            <person name="Carrano C.J."/>
            <person name="Charrier B."/>
            <person name="Cho G.Y."/>
            <person name="Coelho S.M."/>
            <person name="Collen J."/>
            <person name="Corre E."/>
            <person name="Da Silva C."/>
            <person name="Delage L."/>
            <person name="Delaroque N."/>
            <person name="Dittami S.M."/>
            <person name="Doulbeau S."/>
            <person name="Elias M."/>
            <person name="Farnham G."/>
            <person name="Gachon C.M."/>
            <person name="Gschloessl B."/>
            <person name="Heesch S."/>
            <person name="Jabbari K."/>
            <person name="Jubin C."/>
            <person name="Kawai H."/>
            <person name="Kimura K."/>
            <person name="Kloareg B."/>
            <person name="Kupper F.C."/>
            <person name="Lang D."/>
            <person name="Le Bail A."/>
            <person name="Leblanc C."/>
            <person name="Lerouge P."/>
            <person name="Lohr M."/>
            <person name="Lopez P.J."/>
            <person name="Martens C."/>
            <person name="Maumus F."/>
            <person name="Michel G."/>
            <person name="Miranda-Saavedra D."/>
            <person name="Morales J."/>
            <person name="Moreau H."/>
            <person name="Motomura T."/>
            <person name="Nagasato C."/>
            <person name="Napoli C.A."/>
            <person name="Nelson D.R."/>
            <person name="Nyvall-Collen P."/>
            <person name="Peters A.F."/>
            <person name="Pommier C."/>
            <person name="Potin P."/>
            <person name="Poulain J."/>
            <person name="Quesneville H."/>
            <person name="Read B."/>
            <person name="Rensing S.A."/>
            <person name="Ritter A."/>
            <person name="Rousvoal S."/>
            <person name="Samanta M."/>
            <person name="Samson G."/>
            <person name="Schroeder D.C."/>
            <person name="Segurens B."/>
            <person name="Strittmatter M."/>
            <person name="Tonon T."/>
            <person name="Tregear J.W."/>
            <person name="Valentin K."/>
            <person name="von Dassow P."/>
            <person name="Yamagishi T."/>
            <person name="Van de Peer Y."/>
            <person name="Wincker P."/>
        </authorList>
    </citation>
    <scope>NUCLEOTIDE SEQUENCE [LARGE SCALE GENOMIC DNA]</scope>
    <source>
        <strain evidence="3">Ec32 / CCAP1310/4</strain>
    </source>
</reference>
<dbReference type="OrthoDB" id="10269113at2759"/>
<sequence>MVAGQGQTMTSTSPLWRPVAAGRPRWPDQQDAALRRGGKGGNVCCFLYAGC</sequence>
<feature type="compositionally biased region" description="Polar residues" evidence="1">
    <location>
        <begin position="1"/>
        <end position="14"/>
    </location>
</feature>
<proteinExistence type="predicted"/>
<name>D7FRG0_ECTSI</name>
<keyword evidence="3" id="KW-1185">Reference proteome</keyword>
<dbReference type="Proteomes" id="UP000002630">
    <property type="component" value="Linkage Group LG06"/>
</dbReference>
<gene>
    <name evidence="2" type="ORF">Esi_0214_0015</name>
</gene>